<reference evidence="1 2" key="1">
    <citation type="submission" date="2019-02" db="EMBL/GenBank/DDBJ databases">
        <title>Deep-cultivation of Planctomycetes and their phenomic and genomic characterization uncovers novel biology.</title>
        <authorList>
            <person name="Wiegand S."/>
            <person name="Jogler M."/>
            <person name="Boedeker C."/>
            <person name="Pinto D."/>
            <person name="Vollmers J."/>
            <person name="Rivas-Marin E."/>
            <person name="Kohn T."/>
            <person name="Peeters S.H."/>
            <person name="Heuer A."/>
            <person name="Rast P."/>
            <person name="Oberbeckmann S."/>
            <person name="Bunk B."/>
            <person name="Jeske O."/>
            <person name="Meyerdierks A."/>
            <person name="Storesund J.E."/>
            <person name="Kallscheuer N."/>
            <person name="Luecker S."/>
            <person name="Lage O.M."/>
            <person name="Pohl T."/>
            <person name="Merkel B.J."/>
            <person name="Hornburger P."/>
            <person name="Mueller R.-W."/>
            <person name="Bruemmer F."/>
            <person name="Labrenz M."/>
            <person name="Spormann A.M."/>
            <person name="Op den Camp H."/>
            <person name="Overmann J."/>
            <person name="Amann R."/>
            <person name="Jetten M.S.M."/>
            <person name="Mascher T."/>
            <person name="Medema M.H."/>
            <person name="Devos D.P."/>
            <person name="Kaster A.-K."/>
            <person name="Ovreas L."/>
            <person name="Rohde M."/>
            <person name="Galperin M.Y."/>
            <person name="Jogler C."/>
        </authorList>
    </citation>
    <scope>NUCLEOTIDE SEQUENCE [LARGE SCALE GENOMIC DNA]</scope>
    <source>
        <strain evidence="1 2">FF011L</strain>
    </source>
</reference>
<dbReference type="EMBL" id="CP036262">
    <property type="protein sequence ID" value="QDS93179.1"/>
    <property type="molecule type" value="Genomic_DNA"/>
</dbReference>
<evidence type="ECO:0000313" key="1">
    <source>
        <dbReference type="EMBL" id="QDS93179.1"/>
    </source>
</evidence>
<protein>
    <submittedName>
        <fullName evidence="1">Uncharacterized protein</fullName>
    </submittedName>
</protein>
<proteinExistence type="predicted"/>
<dbReference type="Proteomes" id="UP000320672">
    <property type="component" value="Chromosome"/>
</dbReference>
<gene>
    <name evidence="1" type="ORF">FF011L_19390</name>
</gene>
<dbReference type="AlphaFoldDB" id="A0A517ME66"/>
<accession>A0A517ME66</accession>
<sequence>MALGSRRPASICRPLPAIALTQAMLSHQAKFPKSAADSPEGDRYLPAASAAGVEKADGKARRATEFFHRSFCRPLSLKSVLKANALAGRLAPFR</sequence>
<name>A0A517ME66_9BACT</name>
<keyword evidence="2" id="KW-1185">Reference proteome</keyword>
<organism evidence="1 2">
    <name type="scientific">Roseimaritima multifibrata</name>
    <dbReference type="NCBI Taxonomy" id="1930274"/>
    <lineage>
        <taxon>Bacteria</taxon>
        <taxon>Pseudomonadati</taxon>
        <taxon>Planctomycetota</taxon>
        <taxon>Planctomycetia</taxon>
        <taxon>Pirellulales</taxon>
        <taxon>Pirellulaceae</taxon>
        <taxon>Roseimaritima</taxon>
    </lineage>
</organism>
<dbReference type="KEGG" id="rml:FF011L_19390"/>
<evidence type="ECO:0000313" key="2">
    <source>
        <dbReference type="Proteomes" id="UP000320672"/>
    </source>
</evidence>